<keyword evidence="10 12" id="KW-0131">Cell cycle</keyword>
<evidence type="ECO:0000256" key="1">
    <source>
        <dbReference type="ARBA" id="ARBA00004141"/>
    </source>
</evidence>
<evidence type="ECO:0000256" key="5">
    <source>
        <dbReference type="ARBA" id="ARBA00022692"/>
    </source>
</evidence>
<comment type="similarity">
    <text evidence="2 12">Belongs to the glycosyltransferase 4 family. MraY subfamily.</text>
</comment>
<keyword evidence="8 12" id="KW-1133">Transmembrane helix</keyword>
<evidence type="ECO:0000256" key="3">
    <source>
        <dbReference type="ARBA" id="ARBA00022618"/>
    </source>
</evidence>
<dbReference type="GO" id="GO:0046872">
    <property type="term" value="F:metal ion binding"/>
    <property type="evidence" value="ECO:0007669"/>
    <property type="project" value="UniProtKB-KW"/>
</dbReference>
<feature type="transmembrane region" description="Helical" evidence="12">
    <location>
        <begin position="332"/>
        <end position="351"/>
    </location>
</feature>
<dbReference type="HAMAP" id="MF_00038">
    <property type="entry name" value="MraY"/>
    <property type="match status" value="1"/>
</dbReference>
<reference evidence="15" key="1">
    <citation type="submission" date="2020-01" db="EMBL/GenBank/DDBJ databases">
        <authorList>
            <person name="Meier V. D."/>
            <person name="Meier V D."/>
        </authorList>
    </citation>
    <scope>NUCLEOTIDE SEQUENCE</scope>
    <source>
        <strain evidence="15">HLG_WM_MAG_06</strain>
    </source>
</reference>
<keyword evidence="12" id="KW-1003">Cell membrane</keyword>
<comment type="pathway">
    <text evidence="12">Cell wall biogenesis; peptidoglycan biosynthesis.</text>
</comment>
<keyword evidence="5 12" id="KW-0812">Transmembrane</keyword>
<dbReference type="UniPathway" id="UPA00219"/>
<comment type="cofactor">
    <cofactor evidence="12 14">
        <name>Mg(2+)</name>
        <dbReference type="ChEBI" id="CHEBI:18420"/>
    </cofactor>
</comment>
<keyword evidence="4 12" id="KW-0808">Transferase</keyword>
<evidence type="ECO:0000256" key="12">
    <source>
        <dbReference type="HAMAP-Rule" id="MF_00038"/>
    </source>
</evidence>
<sequence>MLYAFYEYFDINIFQYISVRAGFGFFIAFLLTLYILPKYMAWAIAKKTHQPINKYVPNHASKANTPTMGGAIFVFATVIALLITSNFSNPYIVGGLIAMIGFALVGFQDDLGKILTGDNLQGLSGRGKLLLQGVIGAAVSMYLVLGADFPTSIYIPFLKEPLFDLGIYFAIPFWVFVFLAVTNAVNLTDGLDGLATVPSIFSLATLGVIVYLTGHAIFSGYLYMPNIKGVGEVTILAASLSGALLGFLWYNCYPAEIFMGDTGSLAIGGVLAYMAIIGKSEVLLVLIGFIFLIETISVILQVGSYKLRQKRVFLMAPIHHHFEMKKWAENKIIVRFWMIAFLSNILALISLKIR</sequence>
<dbReference type="PANTHER" id="PTHR22926">
    <property type="entry name" value="PHOSPHO-N-ACETYLMURAMOYL-PENTAPEPTIDE-TRANSFERASE"/>
    <property type="match status" value="1"/>
</dbReference>
<keyword evidence="11 12" id="KW-0961">Cell wall biogenesis/degradation</keyword>
<evidence type="ECO:0000256" key="14">
    <source>
        <dbReference type="PIRSR" id="PIRSR600715-1"/>
    </source>
</evidence>
<keyword evidence="3 12" id="KW-0132">Cell division</keyword>
<proteinExistence type="inferred from homology"/>
<accession>A0A6S6SXH7</accession>
<comment type="subcellular location">
    <subcellularLocation>
        <location evidence="12">Cell membrane</location>
        <topology evidence="12">Multi-pass membrane protein</topology>
    </subcellularLocation>
    <subcellularLocation>
        <location evidence="1">Membrane</location>
        <topology evidence="1">Multi-pass membrane protein</topology>
    </subcellularLocation>
</comment>
<dbReference type="GO" id="GO:0008963">
    <property type="term" value="F:phospho-N-acetylmuramoyl-pentapeptide-transferase activity"/>
    <property type="evidence" value="ECO:0007669"/>
    <property type="project" value="UniProtKB-UniRule"/>
</dbReference>
<dbReference type="GO" id="GO:0051301">
    <property type="term" value="P:cell division"/>
    <property type="evidence" value="ECO:0007669"/>
    <property type="project" value="UniProtKB-KW"/>
</dbReference>
<keyword evidence="12 14" id="KW-0460">Magnesium</keyword>
<dbReference type="Pfam" id="PF10555">
    <property type="entry name" value="MraY_sig1"/>
    <property type="match status" value="1"/>
</dbReference>
<evidence type="ECO:0000256" key="13">
    <source>
        <dbReference type="NCBIfam" id="TIGR00445"/>
    </source>
</evidence>
<feature type="transmembrane region" description="Helical" evidence="12">
    <location>
        <begin position="230"/>
        <end position="250"/>
    </location>
</feature>
<dbReference type="PANTHER" id="PTHR22926:SF5">
    <property type="entry name" value="PHOSPHO-N-ACETYLMURAMOYL-PENTAPEPTIDE-TRANSFERASE HOMOLOG"/>
    <property type="match status" value="1"/>
</dbReference>
<comment type="catalytic activity">
    <reaction evidence="12">
        <text>UDP-N-acetyl-alpha-D-muramoyl-L-alanyl-gamma-D-glutamyl-meso-2,6-diaminopimeloyl-D-alanyl-D-alanine + di-trans,octa-cis-undecaprenyl phosphate = di-trans,octa-cis-undecaprenyl diphospho-N-acetyl-alpha-D-muramoyl-L-alanyl-D-glutamyl-meso-2,6-diaminopimeloyl-D-alanyl-D-alanine + UMP</text>
        <dbReference type="Rhea" id="RHEA:28386"/>
        <dbReference type="ChEBI" id="CHEBI:57865"/>
        <dbReference type="ChEBI" id="CHEBI:60392"/>
        <dbReference type="ChEBI" id="CHEBI:61386"/>
        <dbReference type="ChEBI" id="CHEBI:61387"/>
        <dbReference type="EC" id="2.7.8.13"/>
    </reaction>
</comment>
<evidence type="ECO:0000256" key="4">
    <source>
        <dbReference type="ARBA" id="ARBA00022679"/>
    </source>
</evidence>
<name>A0A6S6SXH7_9BACT</name>
<dbReference type="CDD" id="cd06852">
    <property type="entry name" value="GT_MraY"/>
    <property type="match status" value="1"/>
</dbReference>
<dbReference type="NCBIfam" id="TIGR00445">
    <property type="entry name" value="mraY"/>
    <property type="match status" value="1"/>
</dbReference>
<evidence type="ECO:0000256" key="8">
    <source>
        <dbReference type="ARBA" id="ARBA00022989"/>
    </source>
</evidence>
<feature type="transmembrane region" description="Helical" evidence="12">
    <location>
        <begin position="200"/>
        <end position="224"/>
    </location>
</feature>
<dbReference type="GO" id="GO:0008360">
    <property type="term" value="P:regulation of cell shape"/>
    <property type="evidence" value="ECO:0007669"/>
    <property type="project" value="UniProtKB-KW"/>
</dbReference>
<evidence type="ECO:0000256" key="7">
    <source>
        <dbReference type="ARBA" id="ARBA00022984"/>
    </source>
</evidence>
<dbReference type="GO" id="GO:0009252">
    <property type="term" value="P:peptidoglycan biosynthetic process"/>
    <property type="evidence" value="ECO:0007669"/>
    <property type="project" value="UniProtKB-UniRule"/>
</dbReference>
<feature type="transmembrane region" description="Helical" evidence="12">
    <location>
        <begin position="91"/>
        <end position="108"/>
    </location>
</feature>
<comment type="function">
    <text evidence="12">Catalyzes the initial step of the lipid cycle reactions in the biosynthesis of the cell wall peptidoglycan: transfers peptidoglycan precursor phospho-MurNAc-pentapeptide from UDP-MurNAc-pentapeptide onto the lipid carrier undecaprenyl phosphate, yielding undecaprenyl-pyrophosphoryl-MurNAc-pentapeptide, known as lipid I.</text>
</comment>
<gene>
    <name evidence="12" type="primary">mraY</name>
    <name evidence="15" type="ORF">HELGO_WM17932</name>
</gene>
<feature type="transmembrane region" description="Helical" evidence="12">
    <location>
        <begin position="257"/>
        <end position="276"/>
    </location>
</feature>
<evidence type="ECO:0000256" key="6">
    <source>
        <dbReference type="ARBA" id="ARBA00022960"/>
    </source>
</evidence>
<evidence type="ECO:0000313" key="15">
    <source>
        <dbReference type="EMBL" id="CAA6809375.1"/>
    </source>
</evidence>
<dbReference type="InterPro" id="IPR000715">
    <property type="entry name" value="Glycosyl_transferase_4"/>
</dbReference>
<feature type="transmembrane region" description="Helical" evidence="12">
    <location>
        <begin position="13"/>
        <end position="36"/>
    </location>
</feature>
<dbReference type="EC" id="2.7.8.13" evidence="12 13"/>
<keyword evidence="12 14" id="KW-0479">Metal-binding</keyword>
<dbReference type="GO" id="GO:0005886">
    <property type="term" value="C:plasma membrane"/>
    <property type="evidence" value="ECO:0007669"/>
    <property type="project" value="UniProtKB-SubCell"/>
</dbReference>
<evidence type="ECO:0000256" key="9">
    <source>
        <dbReference type="ARBA" id="ARBA00023136"/>
    </source>
</evidence>
<feature type="binding site" evidence="14">
    <location>
        <position position="261"/>
    </location>
    <ligand>
        <name>Mg(2+)</name>
        <dbReference type="ChEBI" id="CHEBI:18420"/>
    </ligand>
</feature>
<evidence type="ECO:0000256" key="10">
    <source>
        <dbReference type="ARBA" id="ARBA00023306"/>
    </source>
</evidence>
<dbReference type="InterPro" id="IPR003524">
    <property type="entry name" value="PNAcMuramoyl-5peptid_Trfase"/>
</dbReference>
<evidence type="ECO:0000256" key="11">
    <source>
        <dbReference type="ARBA" id="ARBA00023316"/>
    </source>
</evidence>
<dbReference type="GO" id="GO:0071555">
    <property type="term" value="P:cell wall organization"/>
    <property type="evidence" value="ECO:0007669"/>
    <property type="project" value="UniProtKB-KW"/>
</dbReference>
<keyword evidence="7 12" id="KW-0573">Peptidoglycan synthesis</keyword>
<feature type="transmembrane region" description="Helical" evidence="12">
    <location>
        <begin position="282"/>
        <end position="305"/>
    </location>
</feature>
<dbReference type="PROSITE" id="PS01347">
    <property type="entry name" value="MRAY_1"/>
    <property type="match status" value="1"/>
</dbReference>
<organism evidence="15">
    <name type="scientific">uncultured Sulfurovum sp</name>
    <dbReference type="NCBI Taxonomy" id="269237"/>
    <lineage>
        <taxon>Bacteria</taxon>
        <taxon>Pseudomonadati</taxon>
        <taxon>Campylobacterota</taxon>
        <taxon>Epsilonproteobacteria</taxon>
        <taxon>Campylobacterales</taxon>
        <taxon>Sulfurovaceae</taxon>
        <taxon>Sulfurovum</taxon>
        <taxon>environmental samples</taxon>
    </lineage>
</organism>
<dbReference type="AlphaFoldDB" id="A0A6S6SXH7"/>
<dbReference type="PROSITE" id="PS01348">
    <property type="entry name" value="MRAY_2"/>
    <property type="match status" value="1"/>
</dbReference>
<dbReference type="InterPro" id="IPR018480">
    <property type="entry name" value="PNAcMuramoyl-5peptid_Trfase_CS"/>
</dbReference>
<dbReference type="Pfam" id="PF00953">
    <property type="entry name" value="Glycos_transf_4"/>
    <property type="match status" value="1"/>
</dbReference>
<keyword evidence="6 12" id="KW-0133">Cell shape</keyword>
<dbReference type="EMBL" id="CACVAP010000058">
    <property type="protein sequence ID" value="CAA6809375.1"/>
    <property type="molecule type" value="Genomic_DNA"/>
</dbReference>
<feature type="transmembrane region" description="Helical" evidence="12">
    <location>
        <begin position="67"/>
        <end position="85"/>
    </location>
</feature>
<feature type="transmembrane region" description="Helical" evidence="12">
    <location>
        <begin position="167"/>
        <end position="188"/>
    </location>
</feature>
<feature type="binding site" evidence="14">
    <location>
        <position position="186"/>
    </location>
    <ligand>
        <name>Mg(2+)</name>
        <dbReference type="ChEBI" id="CHEBI:18420"/>
    </ligand>
</feature>
<keyword evidence="9 12" id="KW-0472">Membrane</keyword>
<feature type="transmembrane region" description="Helical" evidence="12">
    <location>
        <begin position="129"/>
        <end position="147"/>
    </location>
</feature>
<protein>
    <recommendedName>
        <fullName evidence="12 13">Phospho-N-acetylmuramoyl-pentapeptide-transferase</fullName>
        <ecNumber evidence="12 13">2.7.8.13</ecNumber>
    </recommendedName>
    <alternativeName>
        <fullName evidence="12">UDP-MurNAc-pentapeptide phosphotransferase</fullName>
    </alternativeName>
</protein>
<evidence type="ECO:0000256" key="2">
    <source>
        <dbReference type="ARBA" id="ARBA00005583"/>
    </source>
</evidence>